<organism evidence="21 22">
    <name type="scientific">Thioalkalivibrio paradoxus ARh 1</name>
    <dbReference type="NCBI Taxonomy" id="713585"/>
    <lineage>
        <taxon>Bacteria</taxon>
        <taxon>Pseudomonadati</taxon>
        <taxon>Pseudomonadota</taxon>
        <taxon>Gammaproteobacteria</taxon>
        <taxon>Chromatiales</taxon>
        <taxon>Ectothiorhodospiraceae</taxon>
        <taxon>Thioalkalivibrio</taxon>
    </lineage>
</organism>
<comment type="subunit">
    <text evidence="18">Homotrimer.</text>
</comment>
<dbReference type="InterPro" id="IPR038009">
    <property type="entry name" value="GlmU_C_LbH"/>
</dbReference>
<feature type="region of interest" description="Linker" evidence="18">
    <location>
        <begin position="230"/>
        <end position="250"/>
    </location>
</feature>
<evidence type="ECO:0000256" key="9">
    <source>
        <dbReference type="ARBA" id="ARBA00022842"/>
    </source>
</evidence>
<dbReference type="GO" id="GO:0008360">
    <property type="term" value="P:regulation of cell shape"/>
    <property type="evidence" value="ECO:0007669"/>
    <property type="project" value="UniProtKB-KW"/>
</dbReference>
<feature type="binding site" evidence="18">
    <location>
        <position position="167"/>
    </location>
    <ligand>
        <name>UDP-N-acetyl-alpha-D-glucosamine</name>
        <dbReference type="ChEBI" id="CHEBI:57705"/>
    </ligand>
</feature>
<dbReference type="InterPro" id="IPR001451">
    <property type="entry name" value="Hexapep"/>
</dbReference>
<comment type="function">
    <text evidence="17 18">Catalyzes the last two sequential reactions in the de novo biosynthetic pathway for UDP-N-acetylglucosamine (UDP-GlcNAc). The C-terminal domain catalyzes the transfer of acetyl group from acetyl coenzyme A to glucosamine-1-phosphate (GlcN-1-P) to produce N-acetylglucosamine-1-phosphate (GlcNAc-1-P), which is converted into UDP-GlcNAc by the transfer of uridine 5-monophosphate (from uridine 5-triphosphate), a reaction catalyzed by the N-terminal domain.</text>
</comment>
<feature type="binding site" evidence="18">
    <location>
        <begin position="102"/>
        <end position="104"/>
    </location>
    <ligand>
        <name>UDP-N-acetyl-alpha-D-glucosamine</name>
        <dbReference type="ChEBI" id="CHEBI:57705"/>
    </ligand>
</feature>
<feature type="region of interest" description="Disordered" evidence="19">
    <location>
        <begin position="441"/>
        <end position="462"/>
    </location>
</feature>
<dbReference type="SUPFAM" id="SSF51161">
    <property type="entry name" value="Trimeric LpxA-like enzymes"/>
    <property type="match status" value="1"/>
</dbReference>
<dbReference type="EMBL" id="CP007029">
    <property type="protein sequence ID" value="AHE99712.1"/>
    <property type="molecule type" value="Genomic_DNA"/>
</dbReference>
<comment type="pathway">
    <text evidence="18">Nucleotide-sugar biosynthesis; UDP-N-acetyl-alpha-D-glucosamine biosynthesis; N-acetyl-alpha-D-glucosamine 1-phosphate from alpha-D-glucosamine 6-phosphate (route II): step 2/2.</text>
</comment>
<evidence type="ECO:0000256" key="3">
    <source>
        <dbReference type="ARBA" id="ARBA00007947"/>
    </source>
</evidence>
<feature type="binding site" evidence="18">
    <location>
        <position position="137"/>
    </location>
    <ligand>
        <name>UDP-N-acetyl-alpha-D-glucosamine</name>
        <dbReference type="ChEBI" id="CHEBI:57705"/>
    </ligand>
</feature>
<dbReference type="UniPathway" id="UPA00113">
    <property type="reaction ID" value="UER00532"/>
</dbReference>
<dbReference type="InterPro" id="IPR029044">
    <property type="entry name" value="Nucleotide-diphossugar_trans"/>
</dbReference>
<dbReference type="GO" id="GO:0071555">
    <property type="term" value="P:cell wall organization"/>
    <property type="evidence" value="ECO:0007669"/>
    <property type="project" value="UniProtKB-KW"/>
</dbReference>
<accession>W0DR57</accession>
<keyword evidence="11 18" id="KW-0573">Peptidoglycan synthesis</keyword>
<comment type="similarity">
    <text evidence="2 18">In the C-terminal section; belongs to the transferase hexapeptide repeat family.</text>
</comment>
<evidence type="ECO:0000256" key="17">
    <source>
        <dbReference type="ARBA" id="ARBA00049628"/>
    </source>
</evidence>
<dbReference type="HOGENOM" id="CLU_029499_15_2_6"/>
<feature type="binding site" evidence="18">
    <location>
        <position position="75"/>
    </location>
    <ligand>
        <name>UDP-N-acetyl-alpha-D-glucosamine</name>
        <dbReference type="ChEBI" id="CHEBI:57705"/>
    </ligand>
</feature>
<feature type="binding site" evidence="18">
    <location>
        <position position="440"/>
    </location>
    <ligand>
        <name>acetyl-CoA</name>
        <dbReference type="ChEBI" id="CHEBI:57288"/>
    </ligand>
</feature>
<dbReference type="GO" id="GO:0005737">
    <property type="term" value="C:cytoplasm"/>
    <property type="evidence" value="ECO:0007669"/>
    <property type="project" value="UniProtKB-SubCell"/>
</dbReference>
<evidence type="ECO:0000256" key="6">
    <source>
        <dbReference type="ARBA" id="ARBA00022695"/>
    </source>
</evidence>
<feature type="binding site" evidence="18">
    <location>
        <position position="380"/>
    </location>
    <ligand>
        <name>acetyl-CoA</name>
        <dbReference type="ChEBI" id="CHEBI:57288"/>
    </ligand>
</feature>
<feature type="binding site" evidence="18">
    <location>
        <begin position="80"/>
        <end position="81"/>
    </location>
    <ligand>
        <name>UDP-N-acetyl-alpha-D-glucosamine</name>
        <dbReference type="ChEBI" id="CHEBI:57705"/>
    </ligand>
</feature>
<dbReference type="GO" id="GO:0003977">
    <property type="term" value="F:UDP-N-acetylglucosamine diphosphorylase activity"/>
    <property type="evidence" value="ECO:0007669"/>
    <property type="project" value="UniProtKB-UniRule"/>
</dbReference>
<dbReference type="EC" id="2.3.1.157" evidence="18"/>
<feature type="binding site" evidence="18">
    <location>
        <position position="24"/>
    </location>
    <ligand>
        <name>UDP-N-acetyl-alpha-D-glucosamine</name>
        <dbReference type="ChEBI" id="CHEBI:57705"/>
    </ligand>
</feature>
<dbReference type="CDD" id="cd03353">
    <property type="entry name" value="LbH_GlmU_C"/>
    <property type="match status" value="1"/>
</dbReference>
<dbReference type="GO" id="GO:0016020">
    <property type="term" value="C:membrane"/>
    <property type="evidence" value="ECO:0007669"/>
    <property type="project" value="GOC"/>
</dbReference>
<dbReference type="CDD" id="cd02540">
    <property type="entry name" value="GT2_GlmU_N_bac"/>
    <property type="match status" value="1"/>
</dbReference>
<dbReference type="InterPro" id="IPR025877">
    <property type="entry name" value="MobA-like_NTP_Trfase"/>
</dbReference>
<dbReference type="RefSeq" id="WP_006746689.1">
    <property type="nucleotide sequence ID" value="NZ_CP007029.1"/>
</dbReference>
<keyword evidence="12 18" id="KW-0511">Multifunctional enzyme</keyword>
<dbReference type="SUPFAM" id="SSF53448">
    <property type="entry name" value="Nucleotide-diphospho-sugar transferases"/>
    <property type="match status" value="1"/>
</dbReference>
<comment type="catalytic activity">
    <reaction evidence="15 18">
        <text>alpha-D-glucosamine 1-phosphate + acetyl-CoA = N-acetyl-alpha-D-glucosamine 1-phosphate + CoA + H(+)</text>
        <dbReference type="Rhea" id="RHEA:13725"/>
        <dbReference type="ChEBI" id="CHEBI:15378"/>
        <dbReference type="ChEBI" id="CHEBI:57287"/>
        <dbReference type="ChEBI" id="CHEBI:57288"/>
        <dbReference type="ChEBI" id="CHEBI:57776"/>
        <dbReference type="ChEBI" id="CHEBI:58516"/>
        <dbReference type="EC" id="2.3.1.157"/>
    </reaction>
</comment>
<evidence type="ECO:0000313" key="21">
    <source>
        <dbReference type="EMBL" id="AHE99712.1"/>
    </source>
</evidence>
<evidence type="ECO:0000256" key="19">
    <source>
        <dbReference type="SAM" id="MobiDB-lite"/>
    </source>
</evidence>
<proteinExistence type="inferred from homology"/>
<dbReference type="Gene3D" id="3.90.550.10">
    <property type="entry name" value="Spore Coat Polysaccharide Biosynthesis Protein SpsA, Chain A"/>
    <property type="match status" value="1"/>
</dbReference>
<evidence type="ECO:0000256" key="5">
    <source>
        <dbReference type="ARBA" id="ARBA00022679"/>
    </source>
</evidence>
<dbReference type="AlphaFoldDB" id="W0DR57"/>
<name>W0DR57_9GAMM</name>
<dbReference type="GO" id="GO:0006048">
    <property type="term" value="P:UDP-N-acetylglucosamine biosynthetic process"/>
    <property type="evidence" value="ECO:0007669"/>
    <property type="project" value="UniProtKB-UniPathway"/>
</dbReference>
<dbReference type="NCBIfam" id="TIGR01173">
    <property type="entry name" value="glmU"/>
    <property type="match status" value="1"/>
</dbReference>
<feature type="binding site" evidence="18">
    <location>
        <position position="227"/>
    </location>
    <ligand>
        <name>Mg(2+)</name>
        <dbReference type="ChEBI" id="CHEBI:18420"/>
    </ligand>
</feature>
<keyword evidence="6 18" id="KW-0548">Nucleotidyltransferase</keyword>
<feature type="domain" description="MobA-like NTP transferase" evidence="20">
    <location>
        <begin position="7"/>
        <end position="120"/>
    </location>
</feature>
<protein>
    <recommendedName>
        <fullName evidence="18">Bifunctional protein GlmU</fullName>
    </recommendedName>
    <domain>
        <recommendedName>
            <fullName evidence="18">UDP-N-acetylglucosamine pyrophosphorylase</fullName>
            <ecNumber evidence="18">2.7.7.23</ecNumber>
        </recommendedName>
        <alternativeName>
            <fullName evidence="18">N-acetylglucosamine-1-phosphate uridyltransferase</fullName>
        </alternativeName>
    </domain>
    <domain>
        <recommendedName>
            <fullName evidence="18">Glucosamine-1-phosphate N-acetyltransferase</fullName>
            <ecNumber evidence="18">2.3.1.157</ecNumber>
        </recommendedName>
    </domain>
</protein>
<feature type="binding site" evidence="18">
    <location>
        <position position="377"/>
    </location>
    <ligand>
        <name>UDP-N-acetyl-alpha-D-glucosamine</name>
        <dbReference type="ChEBI" id="CHEBI:57705"/>
    </ligand>
</feature>
<dbReference type="GO" id="GO:0009252">
    <property type="term" value="P:peptidoglycan biosynthetic process"/>
    <property type="evidence" value="ECO:0007669"/>
    <property type="project" value="UniProtKB-UniRule"/>
</dbReference>
<dbReference type="PANTHER" id="PTHR43584:SF3">
    <property type="entry name" value="BIFUNCTIONAL PROTEIN GLMU"/>
    <property type="match status" value="1"/>
</dbReference>
<dbReference type="Gene3D" id="2.160.10.10">
    <property type="entry name" value="Hexapeptide repeat proteins"/>
    <property type="match status" value="1"/>
</dbReference>
<dbReference type="InterPro" id="IPR011004">
    <property type="entry name" value="Trimer_LpxA-like_sf"/>
</dbReference>
<dbReference type="KEGG" id="tti:THITH_17025"/>
<evidence type="ECO:0000256" key="1">
    <source>
        <dbReference type="ARBA" id="ARBA00004496"/>
    </source>
</evidence>
<evidence type="ECO:0000256" key="13">
    <source>
        <dbReference type="ARBA" id="ARBA00023315"/>
    </source>
</evidence>
<keyword evidence="4 18" id="KW-0963">Cytoplasm</keyword>
<gene>
    <name evidence="18 21" type="primary">glmU</name>
    <name evidence="21" type="ORF">THITH_17025</name>
</gene>
<feature type="binding site" evidence="18">
    <location>
        <position position="351"/>
    </location>
    <ligand>
        <name>UDP-N-acetyl-alpha-D-glucosamine</name>
        <dbReference type="ChEBI" id="CHEBI:57705"/>
    </ligand>
</feature>
<evidence type="ECO:0000256" key="14">
    <source>
        <dbReference type="ARBA" id="ARBA00023316"/>
    </source>
</evidence>
<evidence type="ECO:0000256" key="12">
    <source>
        <dbReference type="ARBA" id="ARBA00023268"/>
    </source>
</evidence>
<comment type="catalytic activity">
    <reaction evidence="16 18">
        <text>N-acetyl-alpha-D-glucosamine 1-phosphate + UTP + H(+) = UDP-N-acetyl-alpha-D-glucosamine + diphosphate</text>
        <dbReference type="Rhea" id="RHEA:13509"/>
        <dbReference type="ChEBI" id="CHEBI:15378"/>
        <dbReference type="ChEBI" id="CHEBI:33019"/>
        <dbReference type="ChEBI" id="CHEBI:46398"/>
        <dbReference type="ChEBI" id="CHEBI:57705"/>
        <dbReference type="ChEBI" id="CHEBI:57776"/>
        <dbReference type="EC" id="2.7.7.23"/>
    </reaction>
</comment>
<keyword evidence="13 18" id="KW-0012">Acyltransferase</keyword>
<comment type="similarity">
    <text evidence="3 18">In the N-terminal section; belongs to the N-acetylglucosamine-1-phosphate uridyltransferase family.</text>
</comment>
<dbReference type="GO" id="GO:0019134">
    <property type="term" value="F:glucosamine-1-phosphate N-acetyltransferase activity"/>
    <property type="evidence" value="ECO:0007669"/>
    <property type="project" value="UniProtKB-UniRule"/>
</dbReference>
<keyword evidence="5 18" id="KW-0808">Transferase</keyword>
<dbReference type="OrthoDB" id="9775031at2"/>
<feature type="binding site" evidence="18">
    <location>
        <position position="152"/>
    </location>
    <ligand>
        <name>UDP-N-acetyl-alpha-D-glucosamine</name>
        <dbReference type="ChEBI" id="CHEBI:57705"/>
    </ligand>
</feature>
<feature type="binding site" evidence="18">
    <location>
        <position position="333"/>
    </location>
    <ligand>
        <name>UDP-N-acetyl-alpha-D-glucosamine</name>
        <dbReference type="ChEBI" id="CHEBI:57705"/>
    </ligand>
</feature>
<evidence type="ECO:0000313" key="22">
    <source>
        <dbReference type="Proteomes" id="UP000005289"/>
    </source>
</evidence>
<evidence type="ECO:0000256" key="2">
    <source>
        <dbReference type="ARBA" id="ARBA00007707"/>
    </source>
</evidence>
<evidence type="ECO:0000259" key="20">
    <source>
        <dbReference type="Pfam" id="PF12804"/>
    </source>
</evidence>
<feature type="binding site" evidence="18">
    <location>
        <begin position="386"/>
        <end position="387"/>
    </location>
    <ligand>
        <name>acetyl-CoA</name>
        <dbReference type="ChEBI" id="CHEBI:57288"/>
    </ligand>
</feature>
<evidence type="ECO:0000256" key="8">
    <source>
        <dbReference type="ARBA" id="ARBA00022737"/>
    </source>
</evidence>
<dbReference type="GO" id="GO:0009245">
    <property type="term" value="P:lipid A biosynthetic process"/>
    <property type="evidence" value="ECO:0007669"/>
    <property type="project" value="UniProtKB-UniRule"/>
</dbReference>
<keyword evidence="7 18" id="KW-0479">Metal-binding</keyword>
<comment type="pathway">
    <text evidence="18">Nucleotide-sugar biosynthesis; UDP-N-acetyl-alpha-D-glucosamine biosynthesis; UDP-N-acetyl-alpha-D-glucosamine from N-acetyl-alpha-D-glucosamine 1-phosphate: step 1/1.</text>
</comment>
<dbReference type="GO" id="GO:0000287">
    <property type="term" value="F:magnesium ion binding"/>
    <property type="evidence" value="ECO:0007669"/>
    <property type="project" value="UniProtKB-UniRule"/>
</dbReference>
<dbReference type="Pfam" id="PF00132">
    <property type="entry name" value="Hexapep"/>
    <property type="match status" value="1"/>
</dbReference>
<feature type="binding site" evidence="18">
    <location>
        <position position="104"/>
    </location>
    <ligand>
        <name>Mg(2+)</name>
        <dbReference type="ChEBI" id="CHEBI:18420"/>
    </ligand>
</feature>
<dbReference type="HAMAP" id="MF_01631">
    <property type="entry name" value="GlmU"/>
    <property type="match status" value="1"/>
</dbReference>
<feature type="active site" description="Proton acceptor" evidence="18">
    <location>
        <position position="363"/>
    </location>
</feature>
<feature type="binding site" evidence="18">
    <location>
        <position position="227"/>
    </location>
    <ligand>
        <name>UDP-N-acetyl-alpha-D-glucosamine</name>
        <dbReference type="ChEBI" id="CHEBI:57705"/>
    </ligand>
</feature>
<evidence type="ECO:0000256" key="10">
    <source>
        <dbReference type="ARBA" id="ARBA00022960"/>
    </source>
</evidence>
<comment type="subcellular location">
    <subcellularLocation>
        <location evidence="1 18">Cytoplasm</location>
    </subcellularLocation>
</comment>
<comment type="cofactor">
    <cofactor evidence="18">
        <name>Mg(2+)</name>
        <dbReference type="ChEBI" id="CHEBI:18420"/>
    </cofactor>
    <text evidence="18">Binds 1 Mg(2+) ion per subunit.</text>
</comment>
<dbReference type="EC" id="2.7.7.23" evidence="18"/>
<reference evidence="21 22" key="1">
    <citation type="submission" date="2013-12" db="EMBL/GenBank/DDBJ databases">
        <authorList>
            <consortium name="DOE Joint Genome Institute"/>
            <person name="Muyzer G."/>
            <person name="Huntemann M."/>
            <person name="Han J."/>
            <person name="Chen A."/>
            <person name="Kyrpides N."/>
            <person name="Mavromatis K."/>
            <person name="Markowitz V."/>
            <person name="Palaniappan K."/>
            <person name="Ivanova N."/>
            <person name="Schaumberg A."/>
            <person name="Pati A."/>
            <person name="Liolios K."/>
            <person name="Nordberg H.P."/>
            <person name="Cantor M.N."/>
            <person name="Hua S.X."/>
            <person name="Woyke T."/>
        </authorList>
    </citation>
    <scope>NUCLEOTIDE SEQUENCE [LARGE SCALE GENOMIC DNA]</scope>
    <source>
        <strain evidence="21 22">ARh 1</strain>
    </source>
</reference>
<keyword evidence="9 18" id="KW-0460">Magnesium</keyword>
<evidence type="ECO:0000256" key="15">
    <source>
        <dbReference type="ARBA" id="ARBA00048247"/>
    </source>
</evidence>
<dbReference type="STRING" id="713585.THITH_17025"/>
<dbReference type="PANTHER" id="PTHR43584">
    <property type="entry name" value="NUCLEOTIDYL TRANSFERASE"/>
    <property type="match status" value="1"/>
</dbReference>
<feature type="region of interest" description="N-acetyltransferase" evidence="18">
    <location>
        <begin position="251"/>
        <end position="462"/>
    </location>
</feature>
<dbReference type="Proteomes" id="UP000005289">
    <property type="component" value="Chromosome"/>
</dbReference>
<evidence type="ECO:0000256" key="18">
    <source>
        <dbReference type="HAMAP-Rule" id="MF_01631"/>
    </source>
</evidence>
<evidence type="ECO:0000256" key="4">
    <source>
        <dbReference type="ARBA" id="ARBA00022490"/>
    </source>
</evidence>
<feature type="binding site" evidence="18">
    <location>
        <position position="405"/>
    </location>
    <ligand>
        <name>acetyl-CoA</name>
        <dbReference type="ChEBI" id="CHEBI:57288"/>
    </ligand>
</feature>
<feature type="binding site" evidence="18">
    <location>
        <position position="423"/>
    </location>
    <ligand>
        <name>acetyl-CoA</name>
        <dbReference type="ChEBI" id="CHEBI:57288"/>
    </ligand>
</feature>
<comment type="pathway">
    <text evidence="18">Bacterial outer membrane biogenesis; LPS lipid A biosynthesis.</text>
</comment>
<keyword evidence="14 18" id="KW-0961">Cell wall biogenesis/degradation</keyword>
<keyword evidence="22" id="KW-1185">Reference proteome</keyword>
<dbReference type="GO" id="GO:0000902">
    <property type="term" value="P:cell morphogenesis"/>
    <property type="evidence" value="ECO:0007669"/>
    <property type="project" value="UniProtKB-UniRule"/>
</dbReference>
<dbReference type="InterPro" id="IPR050065">
    <property type="entry name" value="GlmU-like"/>
</dbReference>
<dbReference type="InterPro" id="IPR005882">
    <property type="entry name" value="Bifunctional_GlmU"/>
</dbReference>
<dbReference type="UniPathway" id="UPA00973"/>
<sequence length="462" mass="48908">MTRPLHVVVLAAGKGTRMRSRRPKVLQPLGGLPLIRHVLERARALSPDAITVVVGHEAAQVRNAAGAEDIRFVEQREQKGTGHAVHLALAGQDPDSRVLVLYGDVPLAPRADLDACLAANAPLAVLGAEIADPTGYGRLIEQPPGHLDRIVEERDADPATRSISRINTGILCAGARDLLRWLAAGEAAAEQRRGEWYLTDVVAEARGEDCPVALLMSSRPEAVLGINDRVQLAAQERLLQRDRAERCMRDGLRLGDPARFDLRGSLASGSDCFIDVNVIIEGDVRLGDAVTIGPGCRLRNVTVGDGAVIDAHSLLESCSVGPDCHVGPFARLRPGARLDAGARVGNFVEMKNALLGPGAKANHLSYLGDASVGARANIGAGTITCNYDGANKHRTDIGADAFIGSNSALVAPVRVGAGATVGAGTVLTRDAPPEQLTLARAPQRTLEGWRRPVKRPRAPEND</sequence>
<dbReference type="Pfam" id="PF12804">
    <property type="entry name" value="NTP_transf_3"/>
    <property type="match status" value="1"/>
</dbReference>
<feature type="region of interest" description="Pyrophosphorylase" evidence="18">
    <location>
        <begin position="1"/>
        <end position="229"/>
    </location>
</feature>
<feature type="binding site" evidence="18">
    <location>
        <begin position="10"/>
        <end position="13"/>
    </location>
    <ligand>
        <name>UDP-N-acetyl-alpha-D-glucosamine</name>
        <dbReference type="ChEBI" id="CHEBI:57705"/>
    </ligand>
</feature>
<feature type="binding site" evidence="18">
    <location>
        <position position="366"/>
    </location>
    <ligand>
        <name>UDP-N-acetyl-alpha-D-glucosamine</name>
        <dbReference type="ChEBI" id="CHEBI:57705"/>
    </ligand>
</feature>
<keyword evidence="8 18" id="KW-0677">Repeat</keyword>
<evidence type="ECO:0000256" key="11">
    <source>
        <dbReference type="ARBA" id="ARBA00022984"/>
    </source>
</evidence>
<dbReference type="Pfam" id="PF14602">
    <property type="entry name" value="Hexapep_2"/>
    <property type="match status" value="1"/>
</dbReference>
<evidence type="ECO:0000256" key="7">
    <source>
        <dbReference type="ARBA" id="ARBA00022723"/>
    </source>
</evidence>
<keyword evidence="10 18" id="KW-0133">Cell shape</keyword>
<evidence type="ECO:0000256" key="16">
    <source>
        <dbReference type="ARBA" id="ARBA00048493"/>
    </source>
</evidence>